<dbReference type="RefSeq" id="WP_097804779.1">
    <property type="nucleotide sequence ID" value="NZ_FXYH01000007.1"/>
</dbReference>
<reference evidence="1 2" key="1">
    <citation type="submission" date="2017-05" db="EMBL/GenBank/DDBJ databases">
        <authorList>
            <person name="Song R."/>
            <person name="Chenine A.L."/>
            <person name="Ruprecht R.M."/>
        </authorList>
    </citation>
    <scope>NUCLEOTIDE SEQUENCE [LARGE SCALE GENOMIC DNA]</scope>
    <source>
        <strain evidence="1 2">CECT 8663</strain>
    </source>
</reference>
<gene>
    <name evidence="1" type="ORF">PEV8663_02278</name>
</gene>
<name>A0A238KG00_9RHOB</name>
<dbReference type="Proteomes" id="UP000220836">
    <property type="component" value="Unassembled WGS sequence"/>
</dbReference>
<dbReference type="AlphaFoldDB" id="A0A238KG00"/>
<dbReference type="OrthoDB" id="7837683at2"/>
<evidence type="ECO:0000313" key="2">
    <source>
        <dbReference type="Proteomes" id="UP000220836"/>
    </source>
</evidence>
<dbReference type="EMBL" id="FXYH01000007">
    <property type="protein sequence ID" value="SMX41444.1"/>
    <property type="molecule type" value="Genomic_DNA"/>
</dbReference>
<keyword evidence="2" id="KW-1185">Reference proteome</keyword>
<organism evidence="1 2">
    <name type="scientific">Pelagimonas varians</name>
    <dbReference type="NCBI Taxonomy" id="696760"/>
    <lineage>
        <taxon>Bacteria</taxon>
        <taxon>Pseudomonadati</taxon>
        <taxon>Pseudomonadota</taxon>
        <taxon>Alphaproteobacteria</taxon>
        <taxon>Rhodobacterales</taxon>
        <taxon>Roseobacteraceae</taxon>
        <taxon>Pelagimonas</taxon>
    </lineage>
</organism>
<sequence>MARKRKAQGTVTLPPFAWDTHATPLGGTRTRLARADVERAEIEVGTGVDGDGEIVSQRARVWRTKPAPMMANLTPAARAAVLVYIEAVEIVGGSIGGSDAGGSGTGSSSPTAGPSVRALAEAERLRMMHAALEGGELVVPHREARQQRRGDGLARTPFRQLLEWMAIDGLGRNDILKRAGASIGNELAQSELVVSIAAVGERLAISCGYISAPHSKSEFGQRSNV</sequence>
<accession>A0A238KG00</accession>
<protein>
    <submittedName>
        <fullName evidence="1">Uncharacterized protein</fullName>
    </submittedName>
</protein>
<proteinExistence type="predicted"/>
<evidence type="ECO:0000313" key="1">
    <source>
        <dbReference type="EMBL" id="SMX41444.1"/>
    </source>
</evidence>